<feature type="non-terminal residue" evidence="2">
    <location>
        <position position="1"/>
    </location>
</feature>
<organism evidence="2">
    <name type="scientific">uncultured Rubellimicrobium sp</name>
    <dbReference type="NCBI Taxonomy" id="543078"/>
    <lineage>
        <taxon>Bacteria</taxon>
        <taxon>Pseudomonadati</taxon>
        <taxon>Pseudomonadota</taxon>
        <taxon>Alphaproteobacteria</taxon>
        <taxon>Rhodobacterales</taxon>
        <taxon>Roseobacteraceae</taxon>
        <taxon>Rubellimicrobium</taxon>
        <taxon>environmental samples</taxon>
    </lineage>
</organism>
<protein>
    <submittedName>
        <fullName evidence="2">Uncharacterized protein</fullName>
    </submittedName>
</protein>
<dbReference type="AlphaFoldDB" id="A0A6J4PCY3"/>
<sequence>SAGRPSRGVSPRPVGADLGGGALDDGFRALRPAGRAVARSAARGGAAPQLL</sequence>
<feature type="non-terminal residue" evidence="2">
    <location>
        <position position="51"/>
    </location>
</feature>
<evidence type="ECO:0000256" key="1">
    <source>
        <dbReference type="SAM" id="MobiDB-lite"/>
    </source>
</evidence>
<dbReference type="EMBL" id="CADCUU010000189">
    <property type="protein sequence ID" value="CAA9406606.1"/>
    <property type="molecule type" value="Genomic_DNA"/>
</dbReference>
<name>A0A6J4PCY3_9RHOB</name>
<gene>
    <name evidence="2" type="ORF">AVDCRST_MAG15-1334</name>
</gene>
<reference evidence="2" key="1">
    <citation type="submission" date="2020-02" db="EMBL/GenBank/DDBJ databases">
        <authorList>
            <person name="Meier V. D."/>
        </authorList>
    </citation>
    <scope>NUCLEOTIDE SEQUENCE</scope>
    <source>
        <strain evidence="2">AVDCRST_MAG15</strain>
    </source>
</reference>
<accession>A0A6J4PCY3</accession>
<evidence type="ECO:0000313" key="2">
    <source>
        <dbReference type="EMBL" id="CAA9406606.1"/>
    </source>
</evidence>
<proteinExistence type="predicted"/>
<feature type="region of interest" description="Disordered" evidence="1">
    <location>
        <begin position="1"/>
        <end position="23"/>
    </location>
</feature>